<dbReference type="AlphaFoldDB" id="A0A657PHP5"/>
<name>A0A657PHP5_9GAMM</name>
<accession>A0A657PHP5</accession>
<dbReference type="Proteomes" id="UP000243361">
    <property type="component" value="Unassembled WGS sequence"/>
</dbReference>
<feature type="compositionally biased region" description="Polar residues" evidence="1">
    <location>
        <begin position="1"/>
        <end position="13"/>
    </location>
</feature>
<gene>
    <name evidence="2" type="ORF">B0D84_06095</name>
    <name evidence="3" type="ORF">C3L24_11950</name>
</gene>
<evidence type="ECO:0000313" key="2">
    <source>
        <dbReference type="EMBL" id="OQX32502.1"/>
    </source>
</evidence>
<evidence type="ECO:0000313" key="5">
    <source>
        <dbReference type="Proteomes" id="UP000250928"/>
    </source>
</evidence>
<comment type="caution">
    <text evidence="2">The sequence shown here is derived from an EMBL/GenBank/DDBJ whole genome shotgun (WGS) entry which is preliminary data.</text>
</comment>
<proteinExistence type="predicted"/>
<evidence type="ECO:0000313" key="4">
    <source>
        <dbReference type="Proteomes" id="UP000243361"/>
    </source>
</evidence>
<feature type="region of interest" description="Disordered" evidence="1">
    <location>
        <begin position="1"/>
        <end position="23"/>
    </location>
</feature>
<dbReference type="Proteomes" id="UP000250928">
    <property type="component" value="Unassembled WGS sequence"/>
</dbReference>
<reference evidence="2 4" key="1">
    <citation type="submission" date="2017-02" db="EMBL/GenBank/DDBJ databases">
        <title>Novel co-symbiosis in the unique lucinid bivalve Phacoides pectinatus.</title>
        <authorList>
            <person name="Lim S.J."/>
            <person name="Davis B.G."/>
            <person name="Gill D.E."/>
            <person name="Engel A.S."/>
            <person name="Anderson L.C."/>
            <person name="Campbell B.J."/>
        </authorList>
    </citation>
    <scope>NUCLEOTIDE SEQUENCE [LARGE SCALE GENOMIC DNA]</scope>
    <source>
        <strain evidence="2">LUC13016_P6</strain>
    </source>
</reference>
<reference evidence="3 5" key="2">
    <citation type="submission" date="2018-01" db="EMBL/GenBank/DDBJ databases">
        <title>Novel co-symbiosis in the lucinid bivalve Phacoides pectinatus.</title>
        <authorList>
            <person name="Lim S.J."/>
            <person name="Davis B.G."/>
            <person name="Gill D.E."/>
            <person name="Engel A.S."/>
            <person name="Anderson L.C."/>
            <person name="Campbell B.J."/>
        </authorList>
    </citation>
    <scope>NUCLEOTIDE SEQUENCE [LARGE SCALE GENOMIC DNA]</scope>
    <source>
        <strain evidence="3">N3_P5</strain>
    </source>
</reference>
<evidence type="ECO:0000313" key="3">
    <source>
        <dbReference type="EMBL" id="PUD98866.1"/>
    </source>
</evidence>
<keyword evidence="4" id="KW-1185">Reference proteome</keyword>
<evidence type="ECO:0000256" key="1">
    <source>
        <dbReference type="SAM" id="MobiDB-lite"/>
    </source>
</evidence>
<organism evidence="2 4">
    <name type="scientific">Candidatus Sedimenticola endophacoides</name>
    <dbReference type="NCBI Taxonomy" id="2548426"/>
    <lineage>
        <taxon>Bacteria</taxon>
        <taxon>Pseudomonadati</taxon>
        <taxon>Pseudomonadota</taxon>
        <taxon>Gammaproteobacteria</taxon>
        <taxon>Chromatiales</taxon>
        <taxon>Sedimenticolaceae</taxon>
        <taxon>Sedimenticola</taxon>
    </lineage>
</organism>
<sequence length="66" mass="7002">MSAQTAEMQQNSREAGGDPQAEAMLNSLNTMASNMAMAACEMIKSSCEQDPDGATCQAYIERAPGR</sequence>
<dbReference type="EMBL" id="MUIE01000414">
    <property type="protein sequence ID" value="OQX32502.1"/>
    <property type="molecule type" value="Genomic_DNA"/>
</dbReference>
<dbReference type="EMBL" id="PQCO01000283">
    <property type="protein sequence ID" value="PUD98866.1"/>
    <property type="molecule type" value="Genomic_DNA"/>
</dbReference>
<protein>
    <submittedName>
        <fullName evidence="2">Uncharacterized protein</fullName>
    </submittedName>
</protein>